<sequence length="442" mass="50085">MERILKYKVDLYNNKNIELGCVSKNDTVYLSIDIENISNDTNSIKLSILGKRSDETLIEQKANEDMVKENKLYIKLKKEFVNVKGIVNLNIKLEDEEGSITEIEPYFYVNSTLEGEIVEEKDTIDTLKEIEEKVNNRLKELTPEKLKGEQGPQGLQGENGITPHIGDNGNWFLGDEDTGRPSRGKGGSGEIIVDYVHDSNEVIEISEIVYDTATFITKENHGLKNGDPVMLVYGKGFLEKFDIRVVPTELEQESTVFAVSNVTTNSFKIIRKIGSSLGTGFSRFTNSSYIDVSKFHFEKAPGLLELELVKKYKNISIEVFTVFSSPFEIKFEKFISSDRGYREKFDPLVNRVKGNIFTKVDIDSTKDITIIVAESNINMFNNSSDRYFSRNYYGHKSGFSTELKYIDKFTLDFGIQDSGGAYLPNGTRIKVRNLGGIENDRN</sequence>
<evidence type="ECO:0000313" key="2">
    <source>
        <dbReference type="Proteomes" id="UP001299068"/>
    </source>
</evidence>
<gene>
    <name evidence="1" type="ORF">K5V21_06040</name>
</gene>
<dbReference type="RefSeq" id="WP_221859945.1">
    <property type="nucleotide sequence ID" value="NZ_JAIKTU010000004.1"/>
</dbReference>
<protein>
    <recommendedName>
        <fullName evidence="3">BppU N-terminal domain-containing protein</fullName>
    </recommendedName>
</protein>
<evidence type="ECO:0008006" key="3">
    <source>
        <dbReference type="Google" id="ProtNLM"/>
    </source>
</evidence>
<name>A0ABS7KWB7_CLOSR</name>
<evidence type="ECO:0000313" key="1">
    <source>
        <dbReference type="EMBL" id="MBY0755014.1"/>
    </source>
</evidence>
<reference evidence="1 2" key="1">
    <citation type="journal article" date="2021" name="Cell Host Microbe">
        <title>in vivo commensal control of Clostridioides difficile virulence.</title>
        <authorList>
            <person name="Girinathan B.P."/>
            <person name="Dibenedetto N."/>
            <person name="Worley J.N."/>
            <person name="Peltier J."/>
            <person name="Arrieta-Ortiz M.L."/>
            <person name="Rupa Christinal Immanuel S."/>
            <person name="Lavin R."/>
            <person name="Delaney M.L."/>
            <person name="Cummins C."/>
            <person name="Hoffmann M."/>
            <person name="Luo Y."/>
            <person name="Gonzalez-Escalona N."/>
            <person name="Allard M."/>
            <person name="Onderdonk A.B."/>
            <person name="Gerber G.K."/>
            <person name="Sonenshein A.L."/>
            <person name="Baliga N."/>
            <person name="Dupuy B."/>
            <person name="Bry L."/>
        </authorList>
    </citation>
    <scope>NUCLEOTIDE SEQUENCE [LARGE SCALE GENOMIC DNA]</scope>
    <source>
        <strain evidence="1 2">DSM 599</strain>
    </source>
</reference>
<accession>A0ABS7KWB7</accession>
<proteinExistence type="predicted"/>
<comment type="caution">
    <text evidence="1">The sequence shown here is derived from an EMBL/GenBank/DDBJ whole genome shotgun (WGS) entry which is preliminary data.</text>
</comment>
<dbReference type="EMBL" id="JAIKTU010000004">
    <property type="protein sequence ID" value="MBY0755014.1"/>
    <property type="molecule type" value="Genomic_DNA"/>
</dbReference>
<organism evidence="1 2">
    <name type="scientific">Clostridium sardiniense</name>
    <name type="common">Clostridium absonum</name>
    <dbReference type="NCBI Taxonomy" id="29369"/>
    <lineage>
        <taxon>Bacteria</taxon>
        <taxon>Bacillati</taxon>
        <taxon>Bacillota</taxon>
        <taxon>Clostridia</taxon>
        <taxon>Eubacteriales</taxon>
        <taxon>Clostridiaceae</taxon>
        <taxon>Clostridium</taxon>
    </lineage>
</organism>
<dbReference type="Proteomes" id="UP001299068">
    <property type="component" value="Unassembled WGS sequence"/>
</dbReference>
<dbReference type="Gene3D" id="2.60.120.220">
    <property type="entry name" value="Satellite virus coat domain"/>
    <property type="match status" value="1"/>
</dbReference>
<keyword evidence="2" id="KW-1185">Reference proteome</keyword>